<proteinExistence type="predicted"/>
<reference evidence="1" key="1">
    <citation type="submission" date="2017-05" db="UniProtKB">
        <authorList>
            <consortium name="EnsemblMetazoa"/>
        </authorList>
    </citation>
    <scope>IDENTIFICATION</scope>
</reference>
<evidence type="ECO:0000313" key="1">
    <source>
        <dbReference type="EnsemblMetazoa" id="Aqu2.1.01762_001"/>
    </source>
</evidence>
<dbReference type="AlphaFoldDB" id="A0A1X7SI73"/>
<protein>
    <submittedName>
        <fullName evidence="1">Uncharacterized protein</fullName>
    </submittedName>
</protein>
<accession>A0A1X7SI73</accession>
<dbReference type="EnsemblMetazoa" id="Aqu2.1.01762_001">
    <property type="protein sequence ID" value="Aqu2.1.01762_001"/>
    <property type="gene ID" value="Aqu2.1.01762"/>
</dbReference>
<sequence length="220" mass="25525">MDDDEEEEEKLLKKEPNLRQNPSNINELVQYLGTSLRNDQLQSILASVLALGIDYELLPEGDRHFPNLFHSLTNLLADEAESYLRLMLESVQYDMSGLEWLPPAPVLNVNSSDRNRKLDMLLTMGVTVTSLSEDDYTRFKRHLIENNVLHGYTEDTIESPCHLVKLLFERGHLVTDNLKNVFDWLIDSDCSYPKQLRRYCDRYDVEAPRERCWKSVACSS</sequence>
<dbReference type="InParanoid" id="A0A1X7SI73"/>
<name>A0A1X7SI73_AMPQE</name>
<organism evidence="1">
    <name type="scientific">Amphimedon queenslandica</name>
    <name type="common">Sponge</name>
    <dbReference type="NCBI Taxonomy" id="400682"/>
    <lineage>
        <taxon>Eukaryota</taxon>
        <taxon>Metazoa</taxon>
        <taxon>Porifera</taxon>
        <taxon>Demospongiae</taxon>
        <taxon>Heteroscleromorpha</taxon>
        <taxon>Haplosclerida</taxon>
        <taxon>Niphatidae</taxon>
        <taxon>Amphimedon</taxon>
    </lineage>
</organism>